<dbReference type="AlphaFoldDB" id="A0A397T0F6"/>
<dbReference type="EMBL" id="QKYT01000877">
    <property type="protein sequence ID" value="RIA80900.1"/>
    <property type="molecule type" value="Genomic_DNA"/>
</dbReference>
<keyword evidence="3" id="KW-1185">Reference proteome</keyword>
<dbReference type="EMBL" id="QKYT01000183">
    <property type="protein sequence ID" value="RIA90376.1"/>
    <property type="molecule type" value="Genomic_DNA"/>
</dbReference>
<gene>
    <name evidence="2" type="ORF">C1645_770042</name>
    <name evidence="1" type="ORF">C1645_791605</name>
</gene>
<comment type="caution">
    <text evidence="2">The sequence shown here is derived from an EMBL/GenBank/DDBJ whole genome shotgun (WGS) entry which is preliminary data.</text>
</comment>
<protein>
    <submittedName>
        <fullName evidence="2">Uncharacterized protein</fullName>
    </submittedName>
</protein>
<name>A0A397T0F6_9GLOM</name>
<reference evidence="2 3" key="1">
    <citation type="submission" date="2018-06" db="EMBL/GenBank/DDBJ databases">
        <title>Comparative genomics reveals the genomic features of Rhizophagus irregularis, R. cerebriforme, R. diaphanum and Gigaspora rosea, and their symbiotic lifestyle signature.</title>
        <authorList>
            <person name="Morin E."/>
            <person name="San Clemente H."/>
            <person name="Chen E.C.H."/>
            <person name="De La Providencia I."/>
            <person name="Hainaut M."/>
            <person name="Kuo A."/>
            <person name="Kohler A."/>
            <person name="Murat C."/>
            <person name="Tang N."/>
            <person name="Roy S."/>
            <person name="Loubradou J."/>
            <person name="Henrissat B."/>
            <person name="Grigoriev I.V."/>
            <person name="Corradi N."/>
            <person name="Roux C."/>
            <person name="Martin F.M."/>
        </authorList>
    </citation>
    <scope>NUCLEOTIDE SEQUENCE [LARGE SCALE GENOMIC DNA]</scope>
    <source>
        <strain evidence="2 3">DAOM 227022</strain>
    </source>
</reference>
<sequence length="53" mass="6381">MVTDRQIQSHVFFEIFQLQLYPFKAAIFFYPISSSVPRNYLNKQIPKAMKVWI</sequence>
<organism evidence="2 3">
    <name type="scientific">Glomus cerebriforme</name>
    <dbReference type="NCBI Taxonomy" id="658196"/>
    <lineage>
        <taxon>Eukaryota</taxon>
        <taxon>Fungi</taxon>
        <taxon>Fungi incertae sedis</taxon>
        <taxon>Mucoromycota</taxon>
        <taxon>Glomeromycotina</taxon>
        <taxon>Glomeromycetes</taxon>
        <taxon>Glomerales</taxon>
        <taxon>Glomeraceae</taxon>
        <taxon>Glomus</taxon>
    </lineage>
</organism>
<accession>A0A397T0F6</accession>
<dbReference type="Proteomes" id="UP000265703">
    <property type="component" value="Unassembled WGS sequence"/>
</dbReference>
<evidence type="ECO:0000313" key="1">
    <source>
        <dbReference type="EMBL" id="RIA80900.1"/>
    </source>
</evidence>
<proteinExistence type="predicted"/>
<evidence type="ECO:0000313" key="2">
    <source>
        <dbReference type="EMBL" id="RIA90376.1"/>
    </source>
</evidence>
<evidence type="ECO:0000313" key="3">
    <source>
        <dbReference type="Proteomes" id="UP000265703"/>
    </source>
</evidence>